<dbReference type="InterPro" id="IPR050791">
    <property type="entry name" value="Aldo-Keto_reductase"/>
</dbReference>
<dbReference type="PANTHER" id="PTHR43625">
    <property type="entry name" value="AFLATOXIN B1 ALDEHYDE REDUCTASE"/>
    <property type="match status" value="1"/>
</dbReference>
<evidence type="ECO:0000259" key="2">
    <source>
        <dbReference type="Pfam" id="PF00248"/>
    </source>
</evidence>
<dbReference type="RefSeq" id="WP_268616266.1">
    <property type="nucleotide sequence ID" value="NZ_JAMDMX010000052.1"/>
</dbReference>
<dbReference type="InterPro" id="IPR018170">
    <property type="entry name" value="Aldo/ket_reductase_CS"/>
</dbReference>
<dbReference type="Pfam" id="PF00248">
    <property type="entry name" value="Aldo_ket_red"/>
    <property type="match status" value="1"/>
</dbReference>
<dbReference type="InterPro" id="IPR023210">
    <property type="entry name" value="NADP_OxRdtase_dom"/>
</dbReference>
<keyword evidence="4" id="KW-1185">Reference proteome</keyword>
<dbReference type="SUPFAM" id="SSF51430">
    <property type="entry name" value="NAD(P)-linked oxidoreductase"/>
    <property type="match status" value="1"/>
</dbReference>
<reference evidence="3 4" key="1">
    <citation type="submission" date="2022-05" db="EMBL/GenBank/DDBJ databases">
        <title>Genome Sequencing of Bee-Associated Microbes.</title>
        <authorList>
            <person name="Dunlap C."/>
        </authorList>
    </citation>
    <scope>NUCLEOTIDE SEQUENCE [LARGE SCALE GENOMIC DNA]</scope>
    <source>
        <strain evidence="3 4">NRRL B-14421</strain>
    </source>
</reference>
<evidence type="ECO:0000313" key="3">
    <source>
        <dbReference type="EMBL" id="MCY9694685.1"/>
    </source>
</evidence>
<comment type="caution">
    <text evidence="3">The sequence shown here is derived from an EMBL/GenBank/DDBJ whole genome shotgun (WGS) entry which is preliminary data.</text>
</comment>
<name>A0ABT4GES0_9BACL</name>
<accession>A0ABT4GES0</accession>
<dbReference type="InterPro" id="IPR036812">
    <property type="entry name" value="NAD(P)_OxRdtase_dom_sf"/>
</dbReference>
<dbReference type="EMBL" id="JAMDMX010000052">
    <property type="protein sequence ID" value="MCY9694685.1"/>
    <property type="molecule type" value="Genomic_DNA"/>
</dbReference>
<dbReference type="Proteomes" id="UP001527099">
    <property type="component" value="Unassembled WGS sequence"/>
</dbReference>
<dbReference type="PROSITE" id="PS00062">
    <property type="entry name" value="ALDOKETO_REDUCTASE_2"/>
    <property type="match status" value="1"/>
</dbReference>
<proteinExistence type="predicted"/>
<keyword evidence="1" id="KW-0560">Oxidoreductase</keyword>
<dbReference type="Gene3D" id="3.20.20.100">
    <property type="entry name" value="NADP-dependent oxidoreductase domain"/>
    <property type="match status" value="1"/>
</dbReference>
<dbReference type="InterPro" id="IPR020471">
    <property type="entry name" value="AKR"/>
</dbReference>
<feature type="domain" description="NADP-dependent oxidoreductase" evidence="2">
    <location>
        <begin position="19"/>
        <end position="321"/>
    </location>
</feature>
<evidence type="ECO:0000256" key="1">
    <source>
        <dbReference type="ARBA" id="ARBA00023002"/>
    </source>
</evidence>
<evidence type="ECO:0000313" key="4">
    <source>
        <dbReference type="Proteomes" id="UP001527099"/>
    </source>
</evidence>
<protein>
    <submittedName>
        <fullName evidence="3">Aldo/keto reductase</fullName>
    </submittedName>
</protein>
<organism evidence="3 4">
    <name type="scientific">Paenibacillus alginolyticus</name>
    <dbReference type="NCBI Taxonomy" id="59839"/>
    <lineage>
        <taxon>Bacteria</taxon>
        <taxon>Bacillati</taxon>
        <taxon>Bacillota</taxon>
        <taxon>Bacilli</taxon>
        <taxon>Bacillales</taxon>
        <taxon>Paenibacillaceae</taxon>
        <taxon>Paenibacillus</taxon>
    </lineage>
</organism>
<dbReference type="PANTHER" id="PTHR43625:SF88">
    <property type="entry name" value="OS07G0143000 PROTEIN"/>
    <property type="match status" value="1"/>
</dbReference>
<sequence>MEKIRLLRKLGSTNLELSPLGLGCWQFSNGQGVVGKFWPVLGADDVLKIVKISLEGGINWFDTAEVYGKGQSEQMLSKALRDSGALGNDARIATKWWPIFRTAGSIVSTIDERIRYLDHRTIHLHQVHQPYSFSSVASEMNAMAQLVQAGKIQNVGVSNYSAKQMREAHRVLKEHGLPLASNQVKYSLLDRRIEQNGILDTAKELGIAIIAYSPLEQGILSGKFHKNSNLVKGITGPRKWTSSFKQSGLRKSKPLIDHLEELAMEYDASPTQIALNWMINAHGETVFAIPGASKIHHAQENVKAMELKLTSNEIQTISEISNNVIR</sequence>
<dbReference type="PRINTS" id="PR00069">
    <property type="entry name" value="ALDKETRDTASE"/>
</dbReference>
<gene>
    <name evidence="3" type="ORF">M5X19_17475</name>
</gene>